<evidence type="ECO:0000259" key="15">
    <source>
        <dbReference type="PROSITE" id="PS50262"/>
    </source>
</evidence>
<proteinExistence type="inferred from homology"/>
<dbReference type="FunFam" id="1.20.1070.10:FF:000034">
    <property type="entry name" value="G-protein coupled receptor 1"/>
    <property type="match status" value="1"/>
</dbReference>
<keyword evidence="8 12" id="KW-0675">Receptor</keyword>
<comment type="similarity">
    <text evidence="12">Belongs to the G-protein coupled receptor 1 family.</text>
</comment>
<dbReference type="KEGG" id="pcw:110219964"/>
<feature type="region of interest" description="Disordered" evidence="13">
    <location>
        <begin position="333"/>
        <end position="358"/>
    </location>
</feature>
<evidence type="ECO:0000256" key="12">
    <source>
        <dbReference type="RuleBase" id="RU000688"/>
    </source>
</evidence>
<dbReference type="RefSeq" id="XP_020859414.1">
    <property type="nucleotide sequence ID" value="XM_021003755.1"/>
</dbReference>
<dbReference type="FunCoup" id="A0A6P5LT22">
    <property type="interactions" value="655"/>
</dbReference>
<dbReference type="GO" id="GO:0007204">
    <property type="term" value="P:positive regulation of cytosolic calcium ion concentration"/>
    <property type="evidence" value="ECO:0007669"/>
    <property type="project" value="TreeGrafter"/>
</dbReference>
<evidence type="ECO:0000256" key="14">
    <source>
        <dbReference type="SAM" id="Phobius"/>
    </source>
</evidence>
<evidence type="ECO:0000256" key="5">
    <source>
        <dbReference type="ARBA" id="ARBA00023040"/>
    </source>
</evidence>
<reference evidence="17" key="1">
    <citation type="submission" date="2025-08" db="UniProtKB">
        <authorList>
            <consortium name="RefSeq"/>
        </authorList>
    </citation>
    <scope>IDENTIFICATION</scope>
    <source>
        <tissue evidence="17">Spleen</tissue>
    </source>
</reference>
<feature type="transmembrane region" description="Helical" evidence="14">
    <location>
        <begin position="213"/>
        <end position="236"/>
    </location>
</feature>
<organism evidence="16 17">
    <name type="scientific">Phascolarctos cinereus</name>
    <name type="common">Koala</name>
    <dbReference type="NCBI Taxonomy" id="38626"/>
    <lineage>
        <taxon>Eukaryota</taxon>
        <taxon>Metazoa</taxon>
        <taxon>Chordata</taxon>
        <taxon>Craniata</taxon>
        <taxon>Vertebrata</taxon>
        <taxon>Euteleostomi</taxon>
        <taxon>Mammalia</taxon>
        <taxon>Metatheria</taxon>
        <taxon>Diprotodontia</taxon>
        <taxon>Phascolarctidae</taxon>
        <taxon>Phascolarctos</taxon>
    </lineage>
</organism>
<dbReference type="InterPro" id="IPR000276">
    <property type="entry name" value="GPCR_Rhodpsn"/>
</dbReference>
<evidence type="ECO:0000256" key="8">
    <source>
        <dbReference type="ARBA" id="ARBA00023170"/>
    </source>
</evidence>
<dbReference type="InParanoid" id="A0A6P5LT22"/>
<gene>
    <name evidence="17" type="primary">LOC110219964</name>
</gene>
<keyword evidence="16" id="KW-1185">Reference proteome</keyword>
<dbReference type="GO" id="GO:0004982">
    <property type="term" value="F:N-formyl peptide receptor activity"/>
    <property type="evidence" value="ECO:0007669"/>
    <property type="project" value="TreeGrafter"/>
</dbReference>
<feature type="transmembrane region" description="Helical" evidence="14">
    <location>
        <begin position="98"/>
        <end position="126"/>
    </location>
</feature>
<evidence type="ECO:0000256" key="10">
    <source>
        <dbReference type="ARBA" id="ARBA00023224"/>
    </source>
</evidence>
<dbReference type="PANTHER" id="PTHR24225:SF0">
    <property type="entry name" value="N-FORMYL PEPTIDE RECEPTOR 2"/>
    <property type="match status" value="1"/>
</dbReference>
<feature type="domain" description="G-protein coupled receptors family 1 profile" evidence="15">
    <location>
        <begin position="48"/>
        <end position="307"/>
    </location>
</feature>
<evidence type="ECO:0000256" key="1">
    <source>
        <dbReference type="ARBA" id="ARBA00004651"/>
    </source>
</evidence>
<comment type="similarity">
    <text evidence="11">Belongs to the chemokine-like receptor (CMKLR) family.</text>
</comment>
<dbReference type="InterPro" id="IPR017452">
    <property type="entry name" value="GPCR_Rhodpsn_7TM"/>
</dbReference>
<sequence>MMENSSVLPSDASDALFPTEAPPTAVHQAFWIISLIIFCLAFVLGITGNGLVIWVAGFRMARTVTTVLFLNLASADFTFTAFLPFLIIGTALQPHWPFGWFLCKLISSLAIFNMSASVFLLTLISLDRCVSVLWPVWARNHRTPRRAALGAAGAWTFALAFSVPTVIFRTTYTENETTLCYPEFDPWEEAGDDEEYYDALSESRHRSLVVSRFILGFVIPLLIITVCYGLITVKLWSRMKTTKSSRPFKILTAVVAAFFLCWLPHHMVGMIEVSVSSHSHFLDVLPYLSPLSSSLAFVNSCLNPLLYVFLGRDFRERLFRSLPAALERALSEESNPTVTTGNSSTCAPPASDAETQGL</sequence>
<evidence type="ECO:0000256" key="2">
    <source>
        <dbReference type="ARBA" id="ARBA00022475"/>
    </source>
</evidence>
<dbReference type="GO" id="GO:0004875">
    <property type="term" value="F:complement receptor activity"/>
    <property type="evidence" value="ECO:0007669"/>
    <property type="project" value="TreeGrafter"/>
</dbReference>
<dbReference type="Proteomes" id="UP000515140">
    <property type="component" value="Unplaced"/>
</dbReference>
<feature type="transmembrane region" description="Helical" evidence="14">
    <location>
        <begin position="248"/>
        <end position="267"/>
    </location>
</feature>
<keyword evidence="7" id="KW-1015">Disulfide bond</keyword>
<dbReference type="PRINTS" id="PR00526">
    <property type="entry name" value="FMETLEUPHER"/>
</dbReference>
<evidence type="ECO:0000256" key="11">
    <source>
        <dbReference type="ARBA" id="ARBA00025736"/>
    </source>
</evidence>
<keyword evidence="9" id="KW-0325">Glycoprotein</keyword>
<feature type="transmembrane region" description="Helical" evidence="14">
    <location>
        <begin position="287"/>
        <end position="310"/>
    </location>
</feature>
<feature type="transmembrane region" description="Helical" evidence="14">
    <location>
        <begin position="68"/>
        <end position="92"/>
    </location>
</feature>
<evidence type="ECO:0000313" key="16">
    <source>
        <dbReference type="Proteomes" id="UP000515140"/>
    </source>
</evidence>
<dbReference type="Pfam" id="PF00001">
    <property type="entry name" value="7tm_1"/>
    <property type="match status" value="1"/>
</dbReference>
<evidence type="ECO:0000256" key="13">
    <source>
        <dbReference type="SAM" id="MobiDB-lite"/>
    </source>
</evidence>
<dbReference type="SUPFAM" id="SSF81321">
    <property type="entry name" value="Family A G protein-coupled receptor-like"/>
    <property type="match status" value="1"/>
</dbReference>
<keyword evidence="5 12" id="KW-0297">G-protein coupled receptor</keyword>
<keyword evidence="4 14" id="KW-1133">Transmembrane helix</keyword>
<feature type="transmembrane region" description="Helical" evidence="14">
    <location>
        <begin position="29"/>
        <end position="56"/>
    </location>
</feature>
<feature type="transmembrane region" description="Helical" evidence="14">
    <location>
        <begin position="147"/>
        <end position="168"/>
    </location>
</feature>
<keyword evidence="3 12" id="KW-0812">Transmembrane</keyword>
<dbReference type="GO" id="GO:0007200">
    <property type="term" value="P:phospholipase C-activating G protein-coupled receptor signaling pathway"/>
    <property type="evidence" value="ECO:0007669"/>
    <property type="project" value="TreeGrafter"/>
</dbReference>
<keyword evidence="10 12" id="KW-0807">Transducer</keyword>
<comment type="subcellular location">
    <subcellularLocation>
        <location evidence="1">Cell membrane</location>
        <topology evidence="1">Multi-pass membrane protein</topology>
    </subcellularLocation>
</comment>
<keyword evidence="6 14" id="KW-0472">Membrane</keyword>
<dbReference type="GO" id="GO:0005886">
    <property type="term" value="C:plasma membrane"/>
    <property type="evidence" value="ECO:0007669"/>
    <property type="project" value="UniProtKB-SubCell"/>
</dbReference>
<dbReference type="InterPro" id="IPR000826">
    <property type="entry name" value="Formyl_rcpt-rel"/>
</dbReference>
<dbReference type="AlphaFoldDB" id="A0A6P5LT22"/>
<dbReference type="PRINTS" id="PR00237">
    <property type="entry name" value="GPCRRHODOPSN"/>
</dbReference>
<feature type="compositionally biased region" description="Polar residues" evidence="13">
    <location>
        <begin position="333"/>
        <end position="346"/>
    </location>
</feature>
<evidence type="ECO:0000256" key="6">
    <source>
        <dbReference type="ARBA" id="ARBA00023136"/>
    </source>
</evidence>
<dbReference type="Gene3D" id="1.20.1070.10">
    <property type="entry name" value="Rhodopsin 7-helix transmembrane proteins"/>
    <property type="match status" value="1"/>
</dbReference>
<keyword evidence="2" id="KW-1003">Cell membrane</keyword>
<dbReference type="PANTHER" id="PTHR24225">
    <property type="entry name" value="CHEMOTACTIC RECEPTOR"/>
    <property type="match status" value="1"/>
</dbReference>
<dbReference type="GO" id="GO:0006954">
    <property type="term" value="P:inflammatory response"/>
    <property type="evidence" value="ECO:0007669"/>
    <property type="project" value="TreeGrafter"/>
</dbReference>
<evidence type="ECO:0000256" key="3">
    <source>
        <dbReference type="ARBA" id="ARBA00022692"/>
    </source>
</evidence>
<accession>A0A6P5LT22</accession>
<evidence type="ECO:0000256" key="9">
    <source>
        <dbReference type="ARBA" id="ARBA00023180"/>
    </source>
</evidence>
<evidence type="ECO:0000313" key="17">
    <source>
        <dbReference type="RefSeq" id="XP_020859414.1"/>
    </source>
</evidence>
<dbReference type="PROSITE" id="PS00237">
    <property type="entry name" value="G_PROTEIN_RECEP_F1_1"/>
    <property type="match status" value="1"/>
</dbReference>
<evidence type="ECO:0000256" key="4">
    <source>
        <dbReference type="ARBA" id="ARBA00022989"/>
    </source>
</evidence>
<protein>
    <submittedName>
        <fullName evidence="17">Formyl peptide receptor 2-like</fullName>
    </submittedName>
</protein>
<dbReference type="GeneID" id="110219964"/>
<name>A0A6P5LT22_PHACI</name>
<evidence type="ECO:0000256" key="7">
    <source>
        <dbReference type="ARBA" id="ARBA00023157"/>
    </source>
</evidence>
<dbReference type="PROSITE" id="PS50262">
    <property type="entry name" value="G_PROTEIN_RECEP_F1_2"/>
    <property type="match status" value="1"/>
</dbReference>